<dbReference type="PANTHER" id="PTHR43540">
    <property type="entry name" value="PEROXYUREIDOACRYLATE/UREIDOACRYLATE AMIDOHYDROLASE-RELATED"/>
    <property type="match status" value="1"/>
</dbReference>
<organism evidence="4 5">
    <name type="scientific">Streptomyces bikiniensis</name>
    <dbReference type="NCBI Taxonomy" id="1896"/>
    <lineage>
        <taxon>Bacteria</taxon>
        <taxon>Bacillati</taxon>
        <taxon>Actinomycetota</taxon>
        <taxon>Actinomycetes</taxon>
        <taxon>Kitasatosporales</taxon>
        <taxon>Streptomycetaceae</taxon>
        <taxon>Streptomyces</taxon>
    </lineage>
</organism>
<comment type="caution">
    <text evidence="4">The sequence shown here is derived from an EMBL/GenBank/DDBJ whole genome shotgun (WGS) entry which is preliminary data.</text>
</comment>
<dbReference type="Pfam" id="PF00857">
    <property type="entry name" value="Isochorismatase"/>
    <property type="match status" value="1"/>
</dbReference>
<gene>
    <name evidence="4" type="ORF">ACIGW0_26890</name>
</gene>
<evidence type="ECO:0000256" key="1">
    <source>
        <dbReference type="ARBA" id="ARBA00022801"/>
    </source>
</evidence>
<dbReference type="EMBL" id="JBITYT010000013">
    <property type="protein sequence ID" value="MFI9122977.1"/>
    <property type="molecule type" value="Genomic_DNA"/>
</dbReference>
<dbReference type="Proteomes" id="UP001614391">
    <property type="component" value="Unassembled WGS sequence"/>
</dbReference>
<keyword evidence="1" id="KW-0378">Hydrolase</keyword>
<dbReference type="Gene3D" id="3.40.50.850">
    <property type="entry name" value="Isochorismatase-like"/>
    <property type="match status" value="1"/>
</dbReference>
<feature type="domain" description="Isochorismatase-like" evidence="3">
    <location>
        <begin position="15"/>
        <end position="152"/>
    </location>
</feature>
<feature type="region of interest" description="Disordered" evidence="2">
    <location>
        <begin position="196"/>
        <end position="220"/>
    </location>
</feature>
<proteinExistence type="predicted"/>
<dbReference type="SUPFAM" id="SSF52499">
    <property type="entry name" value="Isochorismatase-like hydrolases"/>
    <property type="match status" value="1"/>
</dbReference>
<name>A0ABW8D0T1_STRBI</name>
<protein>
    <submittedName>
        <fullName evidence="4">Isochorismatase family protein</fullName>
    </submittedName>
</protein>
<sequence>MTDSAQPVATPPVDALIVVDVQAAFVTGDGAVPDADRLVDRTTDLIARARRAGALVVHLQNDGPPGSEDEPGTPGWELHHHVVPGPRELVIRKPEDDGFRRTPLGRVLADAGVRAVAVCGVMSEMCVRATARTALERDYRVVVPHDAHATQDVPAAPGIADAVPAAVVSRVAAYSLGSDAEVTVPAAGVAFTAPGKALAGPGRPDRPGPVAASPAKPVGT</sequence>
<evidence type="ECO:0000313" key="5">
    <source>
        <dbReference type="Proteomes" id="UP001614391"/>
    </source>
</evidence>
<keyword evidence="5" id="KW-1185">Reference proteome</keyword>
<reference evidence="4 5" key="1">
    <citation type="submission" date="2024-10" db="EMBL/GenBank/DDBJ databases">
        <title>The Natural Products Discovery Center: Release of the First 8490 Sequenced Strains for Exploring Actinobacteria Biosynthetic Diversity.</title>
        <authorList>
            <person name="Kalkreuter E."/>
            <person name="Kautsar S.A."/>
            <person name="Yang D."/>
            <person name="Bader C.D."/>
            <person name="Teijaro C.N."/>
            <person name="Fluegel L."/>
            <person name="Davis C.M."/>
            <person name="Simpson J.R."/>
            <person name="Lauterbach L."/>
            <person name="Steele A.D."/>
            <person name="Gui C."/>
            <person name="Meng S."/>
            <person name="Li G."/>
            <person name="Viehrig K."/>
            <person name="Ye F."/>
            <person name="Su P."/>
            <person name="Kiefer A.F."/>
            <person name="Nichols A."/>
            <person name="Cepeda A.J."/>
            <person name="Yan W."/>
            <person name="Fan B."/>
            <person name="Jiang Y."/>
            <person name="Adhikari A."/>
            <person name="Zheng C.-J."/>
            <person name="Schuster L."/>
            <person name="Cowan T.M."/>
            <person name="Smanski M.J."/>
            <person name="Chevrette M.G."/>
            <person name="De Carvalho L.P.S."/>
            <person name="Shen B."/>
        </authorList>
    </citation>
    <scope>NUCLEOTIDE SEQUENCE [LARGE SCALE GENOMIC DNA]</scope>
    <source>
        <strain evidence="4 5">NPDC053346</strain>
    </source>
</reference>
<dbReference type="InterPro" id="IPR036380">
    <property type="entry name" value="Isochorismatase-like_sf"/>
</dbReference>
<evidence type="ECO:0000256" key="2">
    <source>
        <dbReference type="SAM" id="MobiDB-lite"/>
    </source>
</evidence>
<dbReference type="InterPro" id="IPR000868">
    <property type="entry name" value="Isochorismatase-like_dom"/>
</dbReference>
<evidence type="ECO:0000259" key="3">
    <source>
        <dbReference type="Pfam" id="PF00857"/>
    </source>
</evidence>
<dbReference type="InterPro" id="IPR050272">
    <property type="entry name" value="Isochorismatase-like_hydrls"/>
</dbReference>
<dbReference type="PANTHER" id="PTHR43540:SF1">
    <property type="entry name" value="ISOCHORISMATASE HYDROLASE"/>
    <property type="match status" value="1"/>
</dbReference>
<dbReference type="RefSeq" id="WP_399619629.1">
    <property type="nucleotide sequence ID" value="NZ_JBITYT010000013.1"/>
</dbReference>
<evidence type="ECO:0000313" key="4">
    <source>
        <dbReference type="EMBL" id="MFI9122977.1"/>
    </source>
</evidence>
<accession>A0ABW8D0T1</accession>